<proteinExistence type="predicted"/>
<accession>A0A645F7W0</accession>
<organism evidence="1">
    <name type="scientific">bioreactor metagenome</name>
    <dbReference type="NCBI Taxonomy" id="1076179"/>
    <lineage>
        <taxon>unclassified sequences</taxon>
        <taxon>metagenomes</taxon>
        <taxon>ecological metagenomes</taxon>
    </lineage>
</organism>
<protein>
    <submittedName>
        <fullName evidence="1">Uncharacterized protein</fullName>
    </submittedName>
</protein>
<dbReference type="AlphaFoldDB" id="A0A645F7W0"/>
<sequence length="151" mass="16660">MFEGKGFARAAEPRLNLVNRKEQVVFPGDGFKSLEESFGRHDHAGFSLDGFHENPDRIFIYGLFDSLKVVVGNDDESGGEGTVIFLRIGIDGEGYYGDCSAVEIVGENDDFRFVLFDSLDHVTPFPHGLDGCLDGFRTGVHGEDHFFPGKP</sequence>
<reference evidence="1" key="1">
    <citation type="submission" date="2019-08" db="EMBL/GenBank/DDBJ databases">
        <authorList>
            <person name="Kucharzyk K."/>
            <person name="Murdoch R.W."/>
            <person name="Higgins S."/>
            <person name="Loffler F."/>
        </authorList>
    </citation>
    <scope>NUCLEOTIDE SEQUENCE</scope>
</reference>
<evidence type="ECO:0000313" key="1">
    <source>
        <dbReference type="EMBL" id="MPN09439.1"/>
    </source>
</evidence>
<name>A0A645F7W0_9ZZZZ</name>
<dbReference type="EMBL" id="VSSQ01055545">
    <property type="protein sequence ID" value="MPN09439.1"/>
    <property type="molecule type" value="Genomic_DNA"/>
</dbReference>
<comment type="caution">
    <text evidence="1">The sequence shown here is derived from an EMBL/GenBank/DDBJ whole genome shotgun (WGS) entry which is preliminary data.</text>
</comment>
<gene>
    <name evidence="1" type="ORF">SDC9_156729</name>
</gene>